<sequence length="89" mass="9745">MTKFGDWTWYLGMDEDDDEMCACASREAAIAQGLLEYKRGECFWIVEARMLTEDEEAMGAGEIDAAPFAEARGGIWVTVGKDGAAVEGQ</sequence>
<dbReference type="RefSeq" id="WP_119036795.1">
    <property type="nucleotide sequence ID" value="NZ_QXDC01000004.1"/>
</dbReference>
<reference evidence="1 2" key="1">
    <citation type="submission" date="2018-08" db="EMBL/GenBank/DDBJ databases">
        <title>Genomic Encyclopedia of Type Strains, Phase IV (KMG-IV): sequencing the most valuable type-strain genomes for metagenomic binning, comparative biology and taxonomic classification.</title>
        <authorList>
            <person name="Goeker M."/>
        </authorList>
    </citation>
    <scope>NUCLEOTIDE SEQUENCE [LARGE SCALE GENOMIC DNA]</scope>
    <source>
        <strain evidence="1 2">DSM 25527</strain>
    </source>
</reference>
<protein>
    <submittedName>
        <fullName evidence="1">Uncharacterized protein</fullName>
    </submittedName>
</protein>
<evidence type="ECO:0000313" key="2">
    <source>
        <dbReference type="Proteomes" id="UP000266568"/>
    </source>
</evidence>
<evidence type="ECO:0000313" key="1">
    <source>
        <dbReference type="EMBL" id="RIA37491.1"/>
    </source>
</evidence>
<proteinExistence type="predicted"/>
<dbReference type="AlphaFoldDB" id="A0A397NVR8"/>
<organism evidence="1 2">
    <name type="scientific">Hephaestia caeni</name>
    <dbReference type="NCBI Taxonomy" id="645617"/>
    <lineage>
        <taxon>Bacteria</taxon>
        <taxon>Pseudomonadati</taxon>
        <taxon>Pseudomonadota</taxon>
        <taxon>Alphaproteobacteria</taxon>
        <taxon>Sphingomonadales</taxon>
        <taxon>Sphingomonadaceae</taxon>
        <taxon>Hephaestia</taxon>
    </lineage>
</organism>
<accession>A0A397NVR8</accession>
<dbReference type="Proteomes" id="UP000266568">
    <property type="component" value="Unassembled WGS sequence"/>
</dbReference>
<keyword evidence="2" id="KW-1185">Reference proteome</keyword>
<gene>
    <name evidence="1" type="ORF">DFR49_3376</name>
</gene>
<dbReference type="EMBL" id="QXDC01000004">
    <property type="protein sequence ID" value="RIA37491.1"/>
    <property type="molecule type" value="Genomic_DNA"/>
</dbReference>
<name>A0A397NVR8_9SPHN</name>
<comment type="caution">
    <text evidence="1">The sequence shown here is derived from an EMBL/GenBank/DDBJ whole genome shotgun (WGS) entry which is preliminary data.</text>
</comment>